<dbReference type="InterPro" id="IPR036322">
    <property type="entry name" value="WD40_repeat_dom_sf"/>
</dbReference>
<dbReference type="AlphaFoldDB" id="A0A8X7VQI3"/>
<dbReference type="EMBL" id="JAAMPC010000004">
    <property type="protein sequence ID" value="KAG2315530.1"/>
    <property type="molecule type" value="Genomic_DNA"/>
</dbReference>
<dbReference type="PANTHER" id="PTHR45296:SF1">
    <property type="entry name" value="TRANSDUCIN_WD40 REPEAT-LIKE SUPERFAMILY PROTEIN"/>
    <property type="match status" value="1"/>
</dbReference>
<proteinExistence type="predicted"/>
<comment type="caution">
    <text evidence="1">The sequence shown here is derived from an EMBL/GenBank/DDBJ whole genome shotgun (WGS) entry which is preliminary data.</text>
</comment>
<accession>A0A8X7VQI3</accession>
<dbReference type="PANTHER" id="PTHR45296">
    <property type="entry name" value="TRANSDUCIN/WD40 REPEAT-LIKE SUPERFAMILY PROTEIN"/>
    <property type="match status" value="1"/>
</dbReference>
<evidence type="ECO:0000313" key="2">
    <source>
        <dbReference type="Proteomes" id="UP000886595"/>
    </source>
</evidence>
<dbReference type="Gene3D" id="2.130.10.10">
    <property type="entry name" value="YVTN repeat-like/Quinoprotein amine dehydrogenase"/>
    <property type="match status" value="1"/>
</dbReference>
<keyword evidence="2" id="KW-1185">Reference proteome</keyword>
<dbReference type="OrthoDB" id="2161379at2759"/>
<organism evidence="1 2">
    <name type="scientific">Brassica carinata</name>
    <name type="common">Ethiopian mustard</name>
    <name type="synonym">Abyssinian cabbage</name>
    <dbReference type="NCBI Taxonomy" id="52824"/>
    <lineage>
        <taxon>Eukaryota</taxon>
        <taxon>Viridiplantae</taxon>
        <taxon>Streptophyta</taxon>
        <taxon>Embryophyta</taxon>
        <taxon>Tracheophyta</taxon>
        <taxon>Spermatophyta</taxon>
        <taxon>Magnoliopsida</taxon>
        <taxon>eudicotyledons</taxon>
        <taxon>Gunneridae</taxon>
        <taxon>Pentapetalae</taxon>
        <taxon>rosids</taxon>
        <taxon>malvids</taxon>
        <taxon>Brassicales</taxon>
        <taxon>Brassicaceae</taxon>
        <taxon>Brassiceae</taxon>
        <taxon>Brassica</taxon>
    </lineage>
</organism>
<reference evidence="1 2" key="1">
    <citation type="submission" date="2020-02" db="EMBL/GenBank/DDBJ databases">
        <authorList>
            <person name="Ma Q."/>
            <person name="Huang Y."/>
            <person name="Song X."/>
            <person name="Pei D."/>
        </authorList>
    </citation>
    <scope>NUCLEOTIDE SEQUENCE [LARGE SCALE GENOMIC DNA]</scope>
    <source>
        <strain evidence="1">Sxm20200214</strain>
        <tissue evidence="1">Leaf</tissue>
    </source>
</reference>
<dbReference type="Proteomes" id="UP000886595">
    <property type="component" value="Unassembled WGS sequence"/>
</dbReference>
<name>A0A8X7VQI3_BRACI</name>
<dbReference type="SUPFAM" id="SSF50978">
    <property type="entry name" value="WD40 repeat-like"/>
    <property type="match status" value="1"/>
</dbReference>
<protein>
    <submittedName>
        <fullName evidence="1">Uncharacterized protein</fullName>
    </submittedName>
</protein>
<dbReference type="InterPro" id="IPR015943">
    <property type="entry name" value="WD40/YVTN_repeat-like_dom_sf"/>
</dbReference>
<gene>
    <name evidence="1" type="ORF">Bca52824_018652</name>
</gene>
<evidence type="ECO:0000313" key="1">
    <source>
        <dbReference type="EMBL" id="KAG2315530.1"/>
    </source>
</evidence>
<sequence length="195" mass="21476">MAVFAGLICDAKMSSSLLTLGQNQFHLFVSRQPLSLLFGYVSVSSLGFQFVDYIFFLIQLSAGSWKPLESYGYNKDEVNQVVCNGRSSFLASADDSGDVKIPQWLKDYIITSFVALSSICSSVQFIPWRPWEVITGGLDSKLVLWDFSKGQCLNPAFVHSIAVPEMDMVDKLGKICAVARGDGIVGLITIAQERE</sequence>